<dbReference type="SUPFAM" id="SSF54897">
    <property type="entry name" value="Protease propeptides/inhibitors"/>
    <property type="match status" value="1"/>
</dbReference>
<protein>
    <submittedName>
        <fullName evidence="3">Protease pro-enzyme activation domain-containing protein</fullName>
    </submittedName>
</protein>
<feature type="compositionally biased region" description="Low complexity" evidence="1">
    <location>
        <begin position="303"/>
        <end position="312"/>
    </location>
</feature>
<keyword evidence="4" id="KW-1185">Reference proteome</keyword>
<keyword evidence="3" id="KW-0378">Hydrolase</keyword>
<gene>
    <name evidence="3" type="ORF">ACFYXQ_40880</name>
</gene>
<dbReference type="CDD" id="cd11377">
    <property type="entry name" value="Pro-peptidase_S53"/>
    <property type="match status" value="1"/>
</dbReference>
<dbReference type="Proteomes" id="UP001601992">
    <property type="component" value="Unassembled WGS sequence"/>
</dbReference>
<evidence type="ECO:0000256" key="1">
    <source>
        <dbReference type="SAM" id="MobiDB-lite"/>
    </source>
</evidence>
<feature type="domain" description="Peptidase S53 activation" evidence="2">
    <location>
        <begin position="17"/>
        <end position="154"/>
    </location>
</feature>
<dbReference type="SMART" id="SM00944">
    <property type="entry name" value="Pro-kuma_activ"/>
    <property type="match status" value="1"/>
</dbReference>
<dbReference type="GO" id="GO:0006508">
    <property type="term" value="P:proteolysis"/>
    <property type="evidence" value="ECO:0007669"/>
    <property type="project" value="UniProtKB-KW"/>
</dbReference>
<evidence type="ECO:0000313" key="4">
    <source>
        <dbReference type="Proteomes" id="UP001601992"/>
    </source>
</evidence>
<accession>A0ABW6SCU0</accession>
<organism evidence="3 4">
    <name type="scientific">Nocardia jiangxiensis</name>
    <dbReference type="NCBI Taxonomy" id="282685"/>
    <lineage>
        <taxon>Bacteria</taxon>
        <taxon>Bacillati</taxon>
        <taxon>Actinomycetota</taxon>
        <taxon>Actinomycetes</taxon>
        <taxon>Mycobacteriales</taxon>
        <taxon>Nocardiaceae</taxon>
        <taxon>Nocardia</taxon>
    </lineage>
</organism>
<feature type="compositionally biased region" description="Basic residues" evidence="1">
    <location>
        <begin position="290"/>
        <end position="302"/>
    </location>
</feature>
<dbReference type="Gene3D" id="3.40.50.200">
    <property type="entry name" value="Peptidase S8/S53 domain"/>
    <property type="match status" value="1"/>
</dbReference>
<dbReference type="RefSeq" id="WP_051193833.1">
    <property type="nucleotide sequence ID" value="NZ_JBIAQY010000024.1"/>
</dbReference>
<dbReference type="EMBL" id="JBIAQY010000024">
    <property type="protein sequence ID" value="MFF3574120.1"/>
    <property type="molecule type" value="Genomic_DNA"/>
</dbReference>
<proteinExistence type="predicted"/>
<dbReference type="InterPro" id="IPR036852">
    <property type="entry name" value="Peptidase_S8/S53_dom_sf"/>
</dbReference>
<dbReference type="InterPro" id="IPR015366">
    <property type="entry name" value="S53_propep"/>
</dbReference>
<feature type="region of interest" description="Disordered" evidence="1">
    <location>
        <begin position="284"/>
        <end position="318"/>
    </location>
</feature>
<reference evidence="3 4" key="1">
    <citation type="submission" date="2024-10" db="EMBL/GenBank/DDBJ databases">
        <title>The Natural Products Discovery Center: Release of the First 8490 Sequenced Strains for Exploring Actinobacteria Biosynthetic Diversity.</title>
        <authorList>
            <person name="Kalkreuter E."/>
            <person name="Kautsar S.A."/>
            <person name="Yang D."/>
            <person name="Bader C.D."/>
            <person name="Teijaro C.N."/>
            <person name="Fluegel L."/>
            <person name="Davis C.M."/>
            <person name="Simpson J.R."/>
            <person name="Lauterbach L."/>
            <person name="Steele A.D."/>
            <person name="Gui C."/>
            <person name="Meng S."/>
            <person name="Li G."/>
            <person name="Viehrig K."/>
            <person name="Ye F."/>
            <person name="Su P."/>
            <person name="Kiefer A.F."/>
            <person name="Nichols A."/>
            <person name="Cepeda A.J."/>
            <person name="Yan W."/>
            <person name="Fan B."/>
            <person name="Jiang Y."/>
            <person name="Adhikari A."/>
            <person name="Zheng C.-J."/>
            <person name="Schuster L."/>
            <person name="Cowan T.M."/>
            <person name="Smanski M.J."/>
            <person name="Chevrette M.G."/>
            <person name="De Carvalho L.P.S."/>
            <person name="Shen B."/>
        </authorList>
    </citation>
    <scope>NUCLEOTIDE SEQUENCE [LARGE SCALE GENOMIC DNA]</scope>
    <source>
        <strain evidence="3 4">NPDC002593</strain>
    </source>
</reference>
<evidence type="ECO:0000313" key="3">
    <source>
        <dbReference type="EMBL" id="MFF3574120.1"/>
    </source>
</evidence>
<sequence length="343" mass="35819">MSDAATAALPGSARTALTGVETLGPVDPAATVEFTVVLRRRAELPADLIAGPRAVSVQEFTQQYGADPADLELVVSSLESAGATILEQHPGSRRVRASAPVSVAQNVFGTELVRVNSAHPVGGEQVEHRMRTGELSTPAALAGVVIAVLGLDDRPQVGVHLRAAAANPAQRQTYTPPQLADIYHFPQASGTQQRAAILEFGGGYAEADLTAYFTELGIEAPKVRPLLPSVISRKPGATCPAATPRYSAGWSRPTRVCNSSAIRQNRPAHSGAAALVPPIDASLPVPRGRGLGRVHRPGRPTRRGTAGSRAAVPDLRSRPTALATIGGWHSAAAERERSGLRSS</sequence>
<dbReference type="GO" id="GO:0008233">
    <property type="term" value="F:peptidase activity"/>
    <property type="evidence" value="ECO:0007669"/>
    <property type="project" value="UniProtKB-KW"/>
</dbReference>
<comment type="caution">
    <text evidence="3">The sequence shown here is derived from an EMBL/GenBank/DDBJ whole genome shotgun (WGS) entry which is preliminary data.</text>
</comment>
<name>A0ABW6SCU0_9NOCA</name>
<dbReference type="Pfam" id="PF09286">
    <property type="entry name" value="Pro-kuma_activ"/>
    <property type="match status" value="1"/>
</dbReference>
<evidence type="ECO:0000259" key="2">
    <source>
        <dbReference type="SMART" id="SM00944"/>
    </source>
</evidence>
<keyword evidence="3" id="KW-0645">Protease</keyword>